<dbReference type="EMBL" id="AL589148">
    <property type="protein sequence ID" value="CAC36554.1"/>
    <property type="molecule type" value="Genomic_DNA"/>
</dbReference>
<dbReference type="InParanoid" id="Q99Q29"/>
<dbReference type="PATRIC" id="fig|100226.15.peg.7978"/>
<reference evidence="4" key="3">
    <citation type="journal article" date="2002" name="Nature">
        <title>Complete genome sequence of the model actinomycete Streptomyces coelicolor A3(2).</title>
        <authorList>
            <person name="Bentley S.D."/>
            <person name="Chater K.F."/>
            <person name="Cerdeno-Tarraga A.M."/>
            <person name="Challis G.L."/>
            <person name="Thomson N.R."/>
            <person name="James K.D."/>
            <person name="Harris D.E."/>
            <person name="Quail M.A."/>
            <person name="Kieser H."/>
            <person name="Harper D."/>
            <person name="Bateman A."/>
            <person name="Brown S."/>
            <person name="Chandra G."/>
            <person name="Chen C.W."/>
            <person name="Collins M."/>
            <person name="Cronin A."/>
            <person name="Fraser A."/>
            <person name="Goble A."/>
            <person name="Hidalgo J."/>
            <person name="Hornsby T."/>
            <person name="Howarth S."/>
            <person name="Huang C.H."/>
            <person name="Kieser T."/>
            <person name="Larke L."/>
            <person name="Murphy L."/>
            <person name="Oliver K."/>
            <person name="O'Neil S."/>
            <person name="Rabbinowitsch E."/>
            <person name="Rajandream M.A."/>
            <person name="Rutherford K."/>
            <person name="Rutter S."/>
            <person name="Seeger K."/>
            <person name="Saunders D."/>
            <person name="Sharp S."/>
            <person name="Squares R."/>
            <person name="Squares S."/>
            <person name="Taylor K."/>
            <person name="Warren T."/>
            <person name="Wietzorrek A."/>
            <person name="Woodward J."/>
            <person name="Barrell B.G."/>
            <person name="Parkhill J."/>
            <person name="Hopwood D.A."/>
        </authorList>
    </citation>
    <scope>NUCLEOTIDE SEQUENCE [LARGE SCALE GENOMIC DNA]</scope>
    <source>
        <strain evidence="4">ATCC BAA-471 / A3(2) / M145</strain>
        <plasmid evidence="4">SCP1</plasmid>
    </source>
</reference>
<geneLocation type="plasmid" evidence="4">
    <name>SCP1</name>
</geneLocation>
<reference evidence="3" key="4">
    <citation type="journal article" date="2008" name="Proc. Natl. Acad. Sci. U.S.A.">
        <title>2-Alkyl-4-hydroxymethylfuran-3-carboxylic acids, antibiotic production inducers discovered by Streptomyces coelicolor genome mining.</title>
        <authorList>
            <person name="Corre C."/>
            <person name="Song L."/>
            <person name="O'Rourke S."/>
            <person name="Chater K.F."/>
            <person name="Challis G.L."/>
        </authorList>
    </citation>
    <scope>NUCLEOTIDE SEQUENCE</scope>
    <source>
        <strain evidence="3">A3</strain>
        <plasmid evidence="4">SCP1</plasmid>
    </source>
</reference>
<dbReference type="KEGG" id="sco:SCP1.32c"/>
<evidence type="ECO:0000313" key="3">
    <source>
        <dbReference type="EMBL" id="CAC36847.1"/>
    </source>
</evidence>
<dbReference type="AlphaFoldDB" id="Q99Q29"/>
<dbReference type="STRING" id="100226.gene:17765538"/>
<reference evidence="3" key="6">
    <citation type="submission" date="2015-02" db="EMBL/GenBank/DDBJ databases">
        <title>.</title>
        <authorList>
            <person name="Brown S.P."/>
            <person name="Murphy L.D."/>
            <person name="Harris D."/>
        </authorList>
    </citation>
    <scope>NUCLEOTIDE SEQUENCE</scope>
    <source>
        <strain evidence="3">A3</strain>
        <plasmid evidence="4">SCP1</plasmid>
    </source>
</reference>
<dbReference type="RefSeq" id="WP_011039334.1">
    <property type="nucleotide sequence ID" value="NC_003903.1"/>
</dbReference>
<dbReference type="HOGENOM" id="CLU_1991469_0_0_11"/>
<dbReference type="EMBL" id="AL589148">
    <property type="protein sequence ID" value="CAC36847.1"/>
    <property type="molecule type" value="Genomic_DNA"/>
</dbReference>
<reference evidence="3" key="1">
    <citation type="journal article" date="1998" name="J. Bacteriol.">
        <title>Cloning and physical mapping of the EcoRI fragments of the giant linear plasmid SCP1.</title>
        <authorList>
            <person name="Redenbach M."/>
            <person name="Ikeda K."/>
            <person name="Yamasaki M."/>
            <person name="Kinashi H."/>
        </authorList>
    </citation>
    <scope>NUCLEOTIDE SEQUENCE</scope>
    <source>
        <strain evidence="3">A3</strain>
        <plasmid evidence="4">SCP1</plasmid>
    </source>
</reference>
<feature type="region of interest" description="Disordered" evidence="1">
    <location>
        <begin position="1"/>
        <end position="27"/>
    </location>
</feature>
<organism evidence="3 4">
    <name type="scientific">Streptomyces coelicolor (strain ATCC BAA-471 / A3(2) / M145)</name>
    <dbReference type="NCBI Taxonomy" id="100226"/>
    <lineage>
        <taxon>Bacteria</taxon>
        <taxon>Bacillati</taxon>
        <taxon>Actinomycetota</taxon>
        <taxon>Actinomycetes</taxon>
        <taxon>Kitasatosporales</taxon>
        <taxon>Streptomycetaceae</taxon>
        <taxon>Streptomyces</taxon>
        <taxon>Streptomyces albidoflavus group</taxon>
    </lineage>
</organism>
<protein>
    <submittedName>
        <fullName evidence="3">Uncharacterized protein</fullName>
    </submittedName>
</protein>
<gene>
    <name evidence="3" type="ordered locus">SCP1.322</name>
    <name evidence="2" type="ordered locus">SCP1.32c</name>
</gene>
<evidence type="ECO:0000313" key="2">
    <source>
        <dbReference type="EMBL" id="CAC36554.1"/>
    </source>
</evidence>
<dbReference type="OrthoDB" id="4335772at2"/>
<evidence type="ECO:0000313" key="4">
    <source>
        <dbReference type="Proteomes" id="UP000001973"/>
    </source>
</evidence>
<proteinExistence type="predicted"/>
<evidence type="ECO:0000256" key="1">
    <source>
        <dbReference type="SAM" id="MobiDB-lite"/>
    </source>
</evidence>
<sequence>MDDGSPVEPTELLAQHGVPPAQLEPAPAPPALSEVIARILAAPPHPCSACGADSATARVVPFPGVGLRWVDLCWEHGMSVRRRSRVPTTLEGIAADLRAAAGEAGLPQAARLAFIRSGNDYRTDHG</sequence>
<name>Q99Q29_STRCO</name>
<accession>Q99Q29</accession>
<dbReference type="Proteomes" id="UP000001973">
    <property type="component" value="Plasmid SCP1"/>
</dbReference>
<reference evidence="3" key="2">
    <citation type="submission" date="2001-02" db="EMBL/GenBank/DDBJ databases">
        <authorList>
            <person name="Bentley S.D."/>
            <person name="Parkhill J."/>
            <person name="Barrell B.G."/>
            <person name="Rajandream M.A."/>
        </authorList>
    </citation>
    <scope>NUCLEOTIDE SEQUENCE</scope>
    <source>
        <strain evidence="3">A3</strain>
        <plasmid evidence="4">SCP1</plasmid>
    </source>
</reference>
<keyword evidence="4" id="KW-1185">Reference proteome</keyword>
<dbReference type="KEGG" id="sco:SCP1.322"/>
<reference evidence="3" key="5">
    <citation type="journal article" date="2009" name="Mol. Microbiol.">
        <title>Extracellular signalling, translational control, two repressors and an activator all contribute to the regulation of methylenomycin production in Streptomyces coelicolor.</title>
        <authorList>
            <person name="O'Rourke S."/>
            <person name="Wietzorrek A."/>
            <person name="Fowler K."/>
            <person name="Corre C."/>
            <person name="Challis G.L."/>
            <person name="Chater K.F."/>
        </authorList>
    </citation>
    <scope>NUCLEOTIDE SEQUENCE</scope>
    <source>
        <strain evidence="3">A3</strain>
        <plasmid evidence="4">SCP1</plasmid>
    </source>
</reference>